<feature type="compositionally biased region" description="Polar residues" evidence="1">
    <location>
        <begin position="1"/>
        <end position="10"/>
    </location>
</feature>
<feature type="region of interest" description="Disordered" evidence="1">
    <location>
        <begin position="119"/>
        <end position="231"/>
    </location>
</feature>
<dbReference type="OrthoDB" id="5078474at2759"/>
<comment type="caution">
    <text evidence="2">The sequence shown here is derived from an EMBL/GenBank/DDBJ whole genome shotgun (WGS) entry which is preliminary data.</text>
</comment>
<organism evidence="2 3">
    <name type="scientific">Fusarium kuroshium</name>
    <dbReference type="NCBI Taxonomy" id="2010991"/>
    <lineage>
        <taxon>Eukaryota</taxon>
        <taxon>Fungi</taxon>
        <taxon>Dikarya</taxon>
        <taxon>Ascomycota</taxon>
        <taxon>Pezizomycotina</taxon>
        <taxon>Sordariomycetes</taxon>
        <taxon>Hypocreomycetidae</taxon>
        <taxon>Hypocreales</taxon>
        <taxon>Nectriaceae</taxon>
        <taxon>Fusarium</taxon>
        <taxon>Fusarium solani species complex</taxon>
    </lineage>
</organism>
<evidence type="ECO:0000313" key="3">
    <source>
        <dbReference type="Proteomes" id="UP000277212"/>
    </source>
</evidence>
<feature type="compositionally biased region" description="Polar residues" evidence="1">
    <location>
        <begin position="130"/>
        <end position="143"/>
    </location>
</feature>
<sequence length="231" mass="25215">MPTSESCNSPTPEPRAPRHPAPWRLVESILYEHRACDFLPDPVETAGSHLVNAPSTPTSGQSHDPEFAEKLHRCLDLAILQQKVRRNIYGTATADDIRPGHTPPGLREEMRRAALDGLYDSDSSTESERSLTTASANTPQSCDMVSHTAPKQMVTSGAQKRVTPSDGNQLNVTWPSPPLSNLDTESPPAAGISTSKKRKHTETDSQSLTPARGTANAKRRRRLDHATLDIQ</sequence>
<keyword evidence="3" id="KW-1185">Reference proteome</keyword>
<gene>
    <name evidence="2" type="ORF">CDV36_007038</name>
</gene>
<proteinExistence type="predicted"/>
<name>A0A3M2S6W3_9HYPO</name>
<evidence type="ECO:0000256" key="1">
    <source>
        <dbReference type="SAM" id="MobiDB-lite"/>
    </source>
</evidence>
<feature type="compositionally biased region" description="Polar residues" evidence="1">
    <location>
        <begin position="165"/>
        <end position="184"/>
    </location>
</feature>
<accession>A0A3M2S6W3</accession>
<dbReference type="AlphaFoldDB" id="A0A3M2S6W3"/>
<dbReference type="Proteomes" id="UP000277212">
    <property type="component" value="Unassembled WGS sequence"/>
</dbReference>
<dbReference type="EMBL" id="NKUJ01000111">
    <property type="protein sequence ID" value="RMJ13303.1"/>
    <property type="molecule type" value="Genomic_DNA"/>
</dbReference>
<reference evidence="2 3" key="1">
    <citation type="submission" date="2017-06" db="EMBL/GenBank/DDBJ databases">
        <title>Comparative genomic analysis of Ambrosia Fusariam Clade fungi.</title>
        <authorList>
            <person name="Stajich J.E."/>
            <person name="Carrillo J."/>
            <person name="Kijimoto T."/>
            <person name="Eskalen A."/>
            <person name="O'Donnell K."/>
            <person name="Kasson M."/>
        </authorList>
    </citation>
    <scope>NUCLEOTIDE SEQUENCE [LARGE SCALE GENOMIC DNA]</scope>
    <source>
        <strain evidence="2">UCR3666</strain>
    </source>
</reference>
<feature type="region of interest" description="Disordered" evidence="1">
    <location>
        <begin position="1"/>
        <end position="21"/>
    </location>
</feature>
<evidence type="ECO:0000313" key="2">
    <source>
        <dbReference type="EMBL" id="RMJ13303.1"/>
    </source>
</evidence>
<protein>
    <submittedName>
        <fullName evidence="2">Uncharacterized protein</fullName>
    </submittedName>
</protein>